<dbReference type="GO" id="GO:0006313">
    <property type="term" value="P:DNA transposition"/>
    <property type="evidence" value="ECO:0007669"/>
    <property type="project" value="InterPro"/>
</dbReference>
<protein>
    <submittedName>
        <fullName evidence="1">Transposase</fullName>
    </submittedName>
</protein>
<gene>
    <name evidence="1" type="ORF">DO83_09945</name>
</gene>
<dbReference type="GO" id="GO:0003677">
    <property type="term" value="F:DNA binding"/>
    <property type="evidence" value="ECO:0007669"/>
    <property type="project" value="InterPro"/>
</dbReference>
<dbReference type="GO" id="GO:0004803">
    <property type="term" value="F:transposase activity"/>
    <property type="evidence" value="ECO:0007669"/>
    <property type="project" value="InterPro"/>
</dbReference>
<proteinExistence type="predicted"/>
<dbReference type="Proteomes" id="UP000188159">
    <property type="component" value="Chromosome"/>
</dbReference>
<evidence type="ECO:0000313" key="2">
    <source>
        <dbReference type="Proteomes" id="UP000188159"/>
    </source>
</evidence>
<dbReference type="AlphaFoldDB" id="A0A174BVM9"/>
<dbReference type="EMBL" id="CP012098">
    <property type="protein sequence ID" value="AQP39874.1"/>
    <property type="molecule type" value="Genomic_DNA"/>
</dbReference>
<reference evidence="1 2" key="1">
    <citation type="journal article" date="2016" name="Sci. Rep.">
        <title>Accelerated dysbiosis of gut microbiota during aggravation of DSS-induced colitis by a butyrate-producing bacterium.</title>
        <authorList>
            <person name="Zhang Q."/>
            <person name="Wu Y."/>
            <person name="Wang J."/>
            <person name="Wu G."/>
            <person name="Long W."/>
            <person name="Xue Z."/>
            <person name="Wang L."/>
            <person name="Zhang X."/>
            <person name="Pang X."/>
            <person name="Zhao Y."/>
            <person name="Zhao L."/>
            <person name="Zhang C."/>
        </authorList>
    </citation>
    <scope>NUCLEOTIDE SEQUENCE [LARGE SCALE GENOMIC DNA]</scope>
    <source>
        <strain evidence="1 2">BPB5</strain>
    </source>
</reference>
<dbReference type="SUPFAM" id="SSF46689">
    <property type="entry name" value="Homeodomain-like"/>
    <property type="match status" value="2"/>
</dbReference>
<name>A0A174BVM9_ANAHA</name>
<evidence type="ECO:0000313" key="1">
    <source>
        <dbReference type="EMBL" id="AQP39874.1"/>
    </source>
</evidence>
<dbReference type="InterPro" id="IPR002514">
    <property type="entry name" value="Transposase_8"/>
</dbReference>
<accession>A0A174BVM9</accession>
<dbReference type="InterPro" id="IPR009057">
    <property type="entry name" value="Homeodomain-like_sf"/>
</dbReference>
<sequence>MQYTEDFKRGIVRTLLASGMTRKEFAAKTKITVQALRKWVKQYKDEEIKNVDHNNRSKYSEEYKKSIVSKMLFDGITYETMSKKTGISSQLLEYWDNKYRYILIDEFEKRMANRRKKKVKKEARWHRYGAGAGRYE</sequence>
<dbReference type="Pfam" id="PF01527">
    <property type="entry name" value="HTH_Tnp_1"/>
    <property type="match status" value="2"/>
</dbReference>
<organism evidence="1 2">
    <name type="scientific">Anaerostipes hadrus</name>
    <dbReference type="NCBI Taxonomy" id="649756"/>
    <lineage>
        <taxon>Bacteria</taxon>
        <taxon>Bacillati</taxon>
        <taxon>Bacillota</taxon>
        <taxon>Clostridia</taxon>
        <taxon>Lachnospirales</taxon>
        <taxon>Lachnospiraceae</taxon>
        <taxon>Anaerostipes</taxon>
    </lineage>
</organism>
<dbReference type="RefSeq" id="WP_055232100.1">
    <property type="nucleotide sequence ID" value="NZ_CP012098.1"/>
</dbReference>